<keyword evidence="2" id="KW-1185">Reference proteome</keyword>
<dbReference type="NCBIfam" id="TIGR04498">
    <property type="entry name" value="AbiV_defense"/>
    <property type="match status" value="1"/>
</dbReference>
<dbReference type="EMBL" id="JBHLWI010000003">
    <property type="protein sequence ID" value="MFC0261388.1"/>
    <property type="molecule type" value="Genomic_DNA"/>
</dbReference>
<dbReference type="RefSeq" id="WP_382385838.1">
    <property type="nucleotide sequence ID" value="NZ_JBHLWI010000003.1"/>
</dbReference>
<evidence type="ECO:0000313" key="1">
    <source>
        <dbReference type="EMBL" id="MFC0261388.1"/>
    </source>
</evidence>
<name>A0ABV6FND7_9BACT</name>
<comment type="caution">
    <text evidence="1">The sequence shown here is derived from an EMBL/GenBank/DDBJ whole genome shotgun (WGS) entry which is preliminary data.</text>
</comment>
<gene>
    <name evidence="1" type="ORF">ACFFIP_01750</name>
</gene>
<dbReference type="Proteomes" id="UP001589797">
    <property type="component" value="Unassembled WGS sequence"/>
</dbReference>
<reference evidence="1 2" key="1">
    <citation type="submission" date="2024-09" db="EMBL/GenBank/DDBJ databases">
        <authorList>
            <person name="Sun Q."/>
            <person name="Mori K."/>
        </authorList>
    </citation>
    <scope>NUCLEOTIDE SEQUENCE [LARGE SCALE GENOMIC DNA]</scope>
    <source>
        <strain evidence="1 2">CCM 7650</strain>
    </source>
</reference>
<sequence>MNQKQFKGKLDIKTAAEGIKVAYDNASSLLSDAELLFKNKRYERCFSLSVLAIEESGKSTIIRAMLLTDDPKEIGREWKNYRRHTAKNLIWILPDLVESGARKPEELRKIFDPNSNHGDTLENLKQ</sequence>
<evidence type="ECO:0000313" key="2">
    <source>
        <dbReference type="Proteomes" id="UP001589797"/>
    </source>
</evidence>
<proteinExistence type="predicted"/>
<protein>
    <submittedName>
        <fullName evidence="1">AbiV family abortive infection protein</fullName>
    </submittedName>
</protein>
<dbReference type="InterPro" id="IPR030987">
    <property type="entry name" value="AbiV"/>
</dbReference>
<dbReference type="Pfam" id="PF18728">
    <property type="entry name" value="HEPN_AbiV"/>
    <property type="match status" value="1"/>
</dbReference>
<organism evidence="1 2">
    <name type="scientific">Fontibacter flavus</name>
    <dbReference type="NCBI Taxonomy" id="654838"/>
    <lineage>
        <taxon>Bacteria</taxon>
        <taxon>Pseudomonadati</taxon>
        <taxon>Bacteroidota</taxon>
        <taxon>Cytophagia</taxon>
        <taxon>Cytophagales</taxon>
        <taxon>Cyclobacteriaceae</taxon>
        <taxon>Fontibacter</taxon>
    </lineage>
</organism>
<accession>A0ABV6FND7</accession>